<dbReference type="AlphaFoldDB" id="K9WF08"/>
<evidence type="ECO:0000313" key="1">
    <source>
        <dbReference type="EMBL" id="AFZ18077.1"/>
    </source>
</evidence>
<reference evidence="1 2" key="1">
    <citation type="submission" date="2012-06" db="EMBL/GenBank/DDBJ databases">
        <title>Finished chromosome of genome of Microcoleus sp. PCC 7113.</title>
        <authorList>
            <consortium name="US DOE Joint Genome Institute"/>
            <person name="Gugger M."/>
            <person name="Coursin T."/>
            <person name="Rippka R."/>
            <person name="Tandeau De Marsac N."/>
            <person name="Huntemann M."/>
            <person name="Wei C.-L."/>
            <person name="Han J."/>
            <person name="Detter J.C."/>
            <person name="Han C."/>
            <person name="Tapia R."/>
            <person name="Chen A."/>
            <person name="Kyrpides N."/>
            <person name="Mavromatis K."/>
            <person name="Markowitz V."/>
            <person name="Szeto E."/>
            <person name="Ivanova N."/>
            <person name="Pagani I."/>
            <person name="Pati A."/>
            <person name="Goodwin L."/>
            <person name="Nordberg H.P."/>
            <person name="Cantor M.N."/>
            <person name="Hua S.X."/>
            <person name="Woyke T."/>
            <person name="Kerfeld C.A."/>
        </authorList>
    </citation>
    <scope>NUCLEOTIDE SEQUENCE [LARGE SCALE GENOMIC DNA]</scope>
    <source>
        <strain evidence="1 2">PCC 7113</strain>
    </source>
</reference>
<keyword evidence="2" id="KW-1185">Reference proteome</keyword>
<name>K9WF08_9CYAN</name>
<dbReference type="HOGENOM" id="CLU_3081878_0_0_3"/>
<proteinExistence type="predicted"/>
<gene>
    <name evidence="1" type="ORF">Mic7113_2265</name>
</gene>
<protein>
    <submittedName>
        <fullName evidence="1">Uncharacterized protein</fullName>
    </submittedName>
</protein>
<dbReference type="KEGG" id="mic:Mic7113_2265"/>
<sequence>MQTELIKQVILTEAKKDLFLKQFLAQHSQQMLNGMPENAITTAIRNVIAQLS</sequence>
<accession>K9WF08</accession>
<evidence type="ECO:0000313" key="2">
    <source>
        <dbReference type="Proteomes" id="UP000010471"/>
    </source>
</evidence>
<dbReference type="EMBL" id="CP003630">
    <property type="protein sequence ID" value="AFZ18077.1"/>
    <property type="molecule type" value="Genomic_DNA"/>
</dbReference>
<organism evidence="1 2">
    <name type="scientific">Allocoleopsis franciscana PCC 7113</name>
    <dbReference type="NCBI Taxonomy" id="1173027"/>
    <lineage>
        <taxon>Bacteria</taxon>
        <taxon>Bacillati</taxon>
        <taxon>Cyanobacteriota</taxon>
        <taxon>Cyanophyceae</taxon>
        <taxon>Coleofasciculales</taxon>
        <taxon>Coleofasciculaceae</taxon>
        <taxon>Allocoleopsis</taxon>
        <taxon>Allocoleopsis franciscana</taxon>
    </lineage>
</organism>
<dbReference type="Proteomes" id="UP000010471">
    <property type="component" value="Chromosome"/>
</dbReference>
<dbReference type="RefSeq" id="WP_015182229.1">
    <property type="nucleotide sequence ID" value="NC_019738.1"/>
</dbReference>